<reference evidence="4" key="1">
    <citation type="journal article" date="2019" name="Int. J. Syst. Evol. Microbiol.">
        <title>The Global Catalogue of Microorganisms (GCM) 10K type strain sequencing project: providing services to taxonomists for standard genome sequencing and annotation.</title>
        <authorList>
            <consortium name="The Broad Institute Genomics Platform"/>
            <consortium name="The Broad Institute Genome Sequencing Center for Infectious Disease"/>
            <person name="Wu L."/>
            <person name="Ma J."/>
        </authorList>
    </citation>
    <scope>NUCLEOTIDE SEQUENCE [LARGE SCALE GENOMIC DNA]</scope>
    <source>
        <strain evidence="4">CGMCC 4.6946</strain>
    </source>
</reference>
<feature type="chain" id="PRO_5046320930" description="Gram-positive cocci surface proteins LPxTG domain-containing protein" evidence="2">
    <location>
        <begin position="37"/>
        <end position="502"/>
    </location>
</feature>
<accession>A0ABV9TIS1</accession>
<gene>
    <name evidence="3" type="ORF">ACFPCS_07120</name>
</gene>
<dbReference type="Proteomes" id="UP001595797">
    <property type="component" value="Unassembled WGS sequence"/>
</dbReference>
<sequence>MPSTLSARRPRLLAAAVLAGATALAGPLLTALPAAAAPVGINGTAVQVPEGAPATGPEHYFTSVALSNGDTAYGIHEGQPLAPIGEDVLDDEHYAVAQPLDDPAGGWTQVVGEKVGDDPVYWEPDDAALAGYILSVYGTTADVHETLAVHWAVRSLATAEVPAPDLSGIERSHLDRAAAMIEDARTRVPVLMAQTSYAISLAKAPDGTPERLLVHLPEVYDAATVALSGPVTFADGSRERTVTGEEREQVMDLAVPAGTTEGELTATVTATTPATELTVLADDRYRDLLIAGQDHELSWSASAAFTIEEASSPGISDPVGDGDEPDDGGAVQTPGADPAADNGGTPGNPDAVDSADEPRPEPSEGGAGWQGPAAEDGSTPERDVPVVVVVPETVQRVNATLDAFVLFEESTSTHTETVTETTTTVSGSAGFGSDYGAGFGSDYGYGSLYADAVTANTGIGAAQSTGSPQNLTTVLLGAVAVGAGLGSWALRRRRSTASDQTS</sequence>
<keyword evidence="2" id="KW-0732">Signal</keyword>
<evidence type="ECO:0000256" key="1">
    <source>
        <dbReference type="SAM" id="MobiDB-lite"/>
    </source>
</evidence>
<dbReference type="InterPro" id="IPR006311">
    <property type="entry name" value="TAT_signal"/>
</dbReference>
<feature type="region of interest" description="Disordered" evidence="1">
    <location>
        <begin position="311"/>
        <end position="381"/>
    </location>
</feature>
<proteinExistence type="predicted"/>
<evidence type="ECO:0008006" key="5">
    <source>
        <dbReference type="Google" id="ProtNLM"/>
    </source>
</evidence>
<evidence type="ECO:0000313" key="4">
    <source>
        <dbReference type="Proteomes" id="UP001595797"/>
    </source>
</evidence>
<evidence type="ECO:0000256" key="2">
    <source>
        <dbReference type="SAM" id="SignalP"/>
    </source>
</evidence>
<keyword evidence="4" id="KW-1185">Reference proteome</keyword>
<dbReference type="EMBL" id="JBHSIW010000007">
    <property type="protein sequence ID" value="MFC4903336.1"/>
    <property type="molecule type" value="Genomic_DNA"/>
</dbReference>
<comment type="caution">
    <text evidence="3">The sequence shown here is derived from an EMBL/GenBank/DDBJ whole genome shotgun (WGS) entry which is preliminary data.</text>
</comment>
<dbReference type="RefSeq" id="WP_277550667.1">
    <property type="nucleotide sequence ID" value="NZ_JARAMH010000004.1"/>
</dbReference>
<feature type="signal peptide" evidence="2">
    <location>
        <begin position="1"/>
        <end position="36"/>
    </location>
</feature>
<evidence type="ECO:0000313" key="3">
    <source>
        <dbReference type="EMBL" id="MFC4903336.1"/>
    </source>
</evidence>
<name>A0ABV9TIS1_9MICC</name>
<dbReference type="PROSITE" id="PS51318">
    <property type="entry name" value="TAT"/>
    <property type="match status" value="1"/>
</dbReference>
<organism evidence="3 4">
    <name type="scientific">Kocuria oceani</name>
    <dbReference type="NCBI Taxonomy" id="988827"/>
    <lineage>
        <taxon>Bacteria</taxon>
        <taxon>Bacillati</taxon>
        <taxon>Actinomycetota</taxon>
        <taxon>Actinomycetes</taxon>
        <taxon>Micrococcales</taxon>
        <taxon>Micrococcaceae</taxon>
        <taxon>Kocuria</taxon>
    </lineage>
</organism>
<protein>
    <recommendedName>
        <fullName evidence="5">Gram-positive cocci surface proteins LPxTG domain-containing protein</fullName>
    </recommendedName>
</protein>